<dbReference type="RefSeq" id="WP_102883701.1">
    <property type="nucleotide sequence ID" value="NZ_CP010725.1"/>
</dbReference>
<dbReference type="Pfam" id="PF13561">
    <property type="entry name" value="adh_short_C2"/>
    <property type="match status" value="1"/>
</dbReference>
<reference evidence="3 4" key="2">
    <citation type="journal article" date="2017" name="Genome Biol. Evol.">
        <title>Trajectories and Drivers of Genome Evolution in Surface-Associated Marine Phaeobacter.</title>
        <authorList>
            <person name="Freese H.M."/>
            <person name="Sikorski J."/>
            <person name="Bunk B."/>
            <person name="Scheuner C."/>
            <person name="Meier-Kolthoff J.P."/>
            <person name="Sproer C."/>
            <person name="Gram L."/>
            <person name="Overmann J."/>
        </authorList>
    </citation>
    <scope>NUCLEOTIDE SEQUENCE [LARGE SCALE GENOMIC DNA]</scope>
    <source>
        <strain evidence="3 4">P88</strain>
    </source>
</reference>
<evidence type="ECO:0000313" key="3">
    <source>
        <dbReference type="EMBL" id="AUQ99534.1"/>
    </source>
</evidence>
<reference evidence="3 4" key="1">
    <citation type="journal article" date="2017" name="Front. Microbiol.">
        <title>Phaeobacter piscinae sp. nov., a species of the Roseobacter group and potential aquaculture probiont.</title>
        <authorList>
            <person name="Sonnenschein E.C."/>
            <person name="Phippen C.B.W."/>
            <person name="Nielsen K.F."/>
            <person name="Mateiu R.V."/>
            <person name="Melchiorsen J."/>
            <person name="Gram L."/>
            <person name="Overmann J."/>
            <person name="Freese H.M."/>
        </authorList>
    </citation>
    <scope>NUCLEOTIDE SEQUENCE [LARGE SCALE GENOMIC DNA]</scope>
    <source>
        <strain evidence="3 4">P88</strain>
    </source>
</reference>
<dbReference type="InterPro" id="IPR036291">
    <property type="entry name" value="NAD(P)-bd_dom_sf"/>
</dbReference>
<dbReference type="GO" id="GO:0016491">
    <property type="term" value="F:oxidoreductase activity"/>
    <property type="evidence" value="ECO:0007669"/>
    <property type="project" value="UniProtKB-KW"/>
</dbReference>
<dbReference type="Gene3D" id="3.40.50.720">
    <property type="entry name" value="NAD(P)-binding Rossmann-like Domain"/>
    <property type="match status" value="1"/>
</dbReference>
<protein>
    <submittedName>
        <fullName evidence="3">Dehydrogenase with variable specificity</fullName>
    </submittedName>
</protein>
<dbReference type="EMBL" id="CP010725">
    <property type="protein sequence ID" value="AUQ99534.1"/>
    <property type="molecule type" value="Genomic_DNA"/>
</dbReference>
<dbReference type="CDD" id="cd11731">
    <property type="entry name" value="Lin1944_like_SDR_c"/>
    <property type="match status" value="1"/>
</dbReference>
<dbReference type="AlphaFoldDB" id="A0A2I7KAA2"/>
<name>A0A2I7KAA2_9RHOB</name>
<dbReference type="SUPFAM" id="SSF51735">
    <property type="entry name" value="NAD(P)-binding Rossmann-fold domains"/>
    <property type="match status" value="1"/>
</dbReference>
<dbReference type="Proteomes" id="UP000236447">
    <property type="component" value="Chromosome"/>
</dbReference>
<organism evidence="3 4">
    <name type="scientific">Phaeobacter inhibens</name>
    <dbReference type="NCBI Taxonomy" id="221822"/>
    <lineage>
        <taxon>Bacteria</taxon>
        <taxon>Pseudomonadati</taxon>
        <taxon>Pseudomonadota</taxon>
        <taxon>Alphaproteobacteria</taxon>
        <taxon>Rhodobacterales</taxon>
        <taxon>Roseobacteraceae</taxon>
        <taxon>Phaeobacter</taxon>
    </lineage>
</organism>
<proteinExistence type="inferred from homology"/>
<dbReference type="PRINTS" id="PR00081">
    <property type="entry name" value="GDHRDH"/>
</dbReference>
<dbReference type="NCBIfam" id="NF005754">
    <property type="entry name" value="PRK07578.1"/>
    <property type="match status" value="1"/>
</dbReference>
<dbReference type="InterPro" id="IPR002347">
    <property type="entry name" value="SDR_fam"/>
</dbReference>
<evidence type="ECO:0000313" key="4">
    <source>
        <dbReference type="Proteomes" id="UP000236447"/>
    </source>
</evidence>
<gene>
    <name evidence="3" type="ORF">PhaeoP88_02173</name>
</gene>
<dbReference type="InterPro" id="IPR051122">
    <property type="entry name" value="SDR_DHRS6-like"/>
</dbReference>
<accession>A0A2I7KAA2</accession>
<dbReference type="PANTHER" id="PTHR43477:SF1">
    <property type="entry name" value="DIHYDROANTICAPSIN 7-DEHYDROGENASE"/>
    <property type="match status" value="1"/>
</dbReference>
<evidence type="ECO:0000256" key="1">
    <source>
        <dbReference type="ARBA" id="ARBA00006484"/>
    </source>
</evidence>
<evidence type="ECO:0000256" key="2">
    <source>
        <dbReference type="ARBA" id="ARBA00023002"/>
    </source>
</evidence>
<comment type="similarity">
    <text evidence="1">Belongs to the short-chain dehydrogenases/reductases (SDR) family.</text>
</comment>
<dbReference type="PANTHER" id="PTHR43477">
    <property type="entry name" value="DIHYDROANTICAPSIN 7-DEHYDROGENASE"/>
    <property type="match status" value="1"/>
</dbReference>
<sequence>MKILIVGATGLIGGAVANALSANHEIISAGYSDGDVKVDLGSKASIEAMFQAIGTVDAVISTAGLAGFAPFNELDDAAYDLALGNKLMGQINLVRVGRNHITEGGSFTLTAGILSRDPMPGSVVISIANGALESFAKAAALELDRGLRVNTVSPVFVKETMEMMGMDSSSGLSAADTAKAYVAAIEGAMSGKTLDAPDYV</sequence>
<keyword evidence="2" id="KW-0560">Oxidoreductase</keyword>